<dbReference type="SUPFAM" id="SSF158745">
    <property type="entry name" value="LanC-like"/>
    <property type="match status" value="1"/>
</dbReference>
<protein>
    <submittedName>
        <fullName evidence="2">Lanthionine synthetase LanC family protein</fullName>
    </submittedName>
</protein>
<dbReference type="RefSeq" id="WP_313988351.1">
    <property type="nucleotide sequence ID" value="NZ_JASJOS010000021.1"/>
</dbReference>
<evidence type="ECO:0000256" key="1">
    <source>
        <dbReference type="PIRSR" id="PIRSR607822-1"/>
    </source>
</evidence>
<dbReference type="Proteomes" id="UP001241110">
    <property type="component" value="Unassembled WGS sequence"/>
</dbReference>
<reference evidence="2" key="1">
    <citation type="submission" date="2023-05" db="EMBL/GenBank/DDBJ databases">
        <authorList>
            <person name="Zhang X."/>
        </authorList>
    </citation>
    <scope>NUCLEOTIDE SEQUENCE</scope>
    <source>
        <strain evidence="2">YF14B1</strain>
    </source>
</reference>
<sequence>MKLTESLMIELPQLETEQILKQINQIITKTSARNSGLFSGSIGRIVYYFYLANFYRDESIADRGVSLLEEVLSQIQTGTYAYPKTYSLSGGLAGLGMALTILKEEDILEIDFEDNLRFFDQQISPQALEELHAGNTDYLHGAIGSLHYLTMRHPYHSELAQVITAMIDVLHTLAVKKGEGICFPNRFIEQNNNTLNTNLGMAHGQCGIIMTLLKVYQRGIAQSVIRSIVTQTIQYMLDLQIQPDIESGRVSHFPLTFDTTQAASFQTKEYSSRLGWCYGDLNQCLTLYHAGSILNRPDWIEIADRVGFSTVARRNRLHTLITDANFCHGAIGVAQTYRRLFEMTQQDLYLEAYQYWIDQTLLFTRTVVDESDYLPYAGEFLGGGIGVSLGLMSALGRDELNWDRIFLLC</sequence>
<dbReference type="PANTHER" id="PTHR12736">
    <property type="entry name" value="LANC-LIKE PROTEIN"/>
    <property type="match status" value="1"/>
</dbReference>
<dbReference type="SMART" id="SM01260">
    <property type="entry name" value="LANC_like"/>
    <property type="match status" value="1"/>
</dbReference>
<dbReference type="AlphaFoldDB" id="A0AAE3QY43"/>
<dbReference type="PRINTS" id="PR01950">
    <property type="entry name" value="LANCSUPER"/>
</dbReference>
<evidence type="ECO:0000313" key="2">
    <source>
        <dbReference type="EMBL" id="MDJ1485593.1"/>
    </source>
</evidence>
<accession>A0AAE3QY43</accession>
<feature type="binding site" evidence="1">
    <location>
        <position position="328"/>
    </location>
    <ligand>
        <name>Zn(2+)</name>
        <dbReference type="ChEBI" id="CHEBI:29105"/>
    </ligand>
</feature>
<gene>
    <name evidence="2" type="ORF">QNI16_34200</name>
</gene>
<dbReference type="PANTHER" id="PTHR12736:SF7">
    <property type="entry name" value="LANC-LIKE PROTEIN 3"/>
    <property type="match status" value="1"/>
</dbReference>
<comment type="caution">
    <text evidence="2">The sequence shown here is derived from an EMBL/GenBank/DDBJ whole genome shotgun (WGS) entry which is preliminary data.</text>
</comment>
<feature type="binding site" evidence="1">
    <location>
        <position position="277"/>
    </location>
    <ligand>
        <name>Zn(2+)</name>
        <dbReference type="ChEBI" id="CHEBI:29105"/>
    </ligand>
</feature>
<name>A0AAE3QY43_9BACT</name>
<dbReference type="InterPro" id="IPR007822">
    <property type="entry name" value="LANC-like"/>
</dbReference>
<dbReference type="EMBL" id="JASJOS010000021">
    <property type="protein sequence ID" value="MDJ1485593.1"/>
    <property type="molecule type" value="Genomic_DNA"/>
</dbReference>
<dbReference type="Gene3D" id="1.50.10.20">
    <property type="match status" value="1"/>
</dbReference>
<keyword evidence="1" id="KW-0862">Zinc</keyword>
<evidence type="ECO:0000313" key="3">
    <source>
        <dbReference type="Proteomes" id="UP001241110"/>
    </source>
</evidence>
<feature type="binding site" evidence="1">
    <location>
        <position position="327"/>
    </location>
    <ligand>
        <name>Zn(2+)</name>
        <dbReference type="ChEBI" id="CHEBI:29105"/>
    </ligand>
</feature>
<dbReference type="GO" id="GO:0005886">
    <property type="term" value="C:plasma membrane"/>
    <property type="evidence" value="ECO:0007669"/>
    <property type="project" value="TreeGrafter"/>
</dbReference>
<dbReference type="GO" id="GO:0046872">
    <property type="term" value="F:metal ion binding"/>
    <property type="evidence" value="ECO:0007669"/>
    <property type="project" value="UniProtKB-KW"/>
</dbReference>
<dbReference type="GO" id="GO:0031179">
    <property type="term" value="P:peptide modification"/>
    <property type="evidence" value="ECO:0007669"/>
    <property type="project" value="InterPro"/>
</dbReference>
<dbReference type="Pfam" id="PF05147">
    <property type="entry name" value="LANC_like"/>
    <property type="match status" value="1"/>
</dbReference>
<keyword evidence="1" id="KW-0479">Metal-binding</keyword>
<proteinExistence type="predicted"/>
<organism evidence="2 3">
    <name type="scientific">Xanthocytophaga flava</name>
    <dbReference type="NCBI Taxonomy" id="3048013"/>
    <lineage>
        <taxon>Bacteria</taxon>
        <taxon>Pseudomonadati</taxon>
        <taxon>Bacteroidota</taxon>
        <taxon>Cytophagia</taxon>
        <taxon>Cytophagales</taxon>
        <taxon>Rhodocytophagaceae</taxon>
        <taxon>Xanthocytophaga</taxon>
    </lineage>
</organism>